<feature type="compositionally biased region" description="Low complexity" evidence="1">
    <location>
        <begin position="16"/>
        <end position="32"/>
    </location>
</feature>
<sequence>MDEPLGFTEVETLMGASSQSQLQASHGSSSSLTYADPTETVSSHKEAREKNVTVAIPGVASSQVEILPNLPEQQPHLDNKLINSFREATKRRLELTQPTLISATGV</sequence>
<proteinExistence type="predicted"/>
<dbReference type="Proteomes" id="UP000489600">
    <property type="component" value="Unassembled WGS sequence"/>
</dbReference>
<evidence type="ECO:0000313" key="2">
    <source>
        <dbReference type="EMBL" id="VVA99814.1"/>
    </source>
</evidence>
<comment type="caution">
    <text evidence="2">The sequence shown here is derived from an EMBL/GenBank/DDBJ whole genome shotgun (WGS) entry which is preliminary data.</text>
</comment>
<evidence type="ECO:0000313" key="3">
    <source>
        <dbReference type="Proteomes" id="UP000489600"/>
    </source>
</evidence>
<protein>
    <submittedName>
        <fullName evidence="2">Uncharacterized protein</fullName>
    </submittedName>
</protein>
<name>A0A565BEM3_9BRAS</name>
<dbReference type="EMBL" id="CABITT030000003">
    <property type="protein sequence ID" value="VVA99814.1"/>
    <property type="molecule type" value="Genomic_DNA"/>
</dbReference>
<gene>
    <name evidence="2" type="ORF">ANE_LOCUS10259</name>
</gene>
<dbReference type="AlphaFoldDB" id="A0A565BEM3"/>
<feature type="region of interest" description="Disordered" evidence="1">
    <location>
        <begin position="16"/>
        <end position="49"/>
    </location>
</feature>
<organism evidence="2 3">
    <name type="scientific">Arabis nemorensis</name>
    <dbReference type="NCBI Taxonomy" id="586526"/>
    <lineage>
        <taxon>Eukaryota</taxon>
        <taxon>Viridiplantae</taxon>
        <taxon>Streptophyta</taxon>
        <taxon>Embryophyta</taxon>
        <taxon>Tracheophyta</taxon>
        <taxon>Spermatophyta</taxon>
        <taxon>Magnoliopsida</taxon>
        <taxon>eudicotyledons</taxon>
        <taxon>Gunneridae</taxon>
        <taxon>Pentapetalae</taxon>
        <taxon>rosids</taxon>
        <taxon>malvids</taxon>
        <taxon>Brassicales</taxon>
        <taxon>Brassicaceae</taxon>
        <taxon>Arabideae</taxon>
        <taxon>Arabis</taxon>
    </lineage>
</organism>
<accession>A0A565BEM3</accession>
<keyword evidence="3" id="KW-1185">Reference proteome</keyword>
<reference evidence="2" key="1">
    <citation type="submission" date="2019-07" db="EMBL/GenBank/DDBJ databases">
        <authorList>
            <person name="Dittberner H."/>
        </authorList>
    </citation>
    <scope>NUCLEOTIDE SEQUENCE [LARGE SCALE GENOMIC DNA]</scope>
</reference>
<evidence type="ECO:0000256" key="1">
    <source>
        <dbReference type="SAM" id="MobiDB-lite"/>
    </source>
</evidence>